<dbReference type="AlphaFoldDB" id="A0A8H8CFE8"/>
<protein>
    <recommendedName>
        <fullName evidence="2">F-box domain-containing protein</fullName>
    </recommendedName>
</protein>
<sequence>MSPANNIFQLPQELVEKILDDVALECFRDGDGKLNDLKACSLVSKRFCTRSRHHMFSYILFTLDEHGQRRAAKLLDILRQNPSLAHVVTHHLHTFGLISNDDFTQLELRKSCIPGIDESFERLRQQVASFFNRKNNVYDLLGLINQAPIVHFSLGGWCLFNNKSTINKSQVIDSALRIIKSPSIRSLRFSELFILPPKLVYHALVSSQLRELSFRRIPSMPRETEATDPIEGLQIAPNLQRLELKRVYYFEFLSLILALAQGGGAKTITTFPIFRHLHTLVVTINSSHGEMESLWTLLLGVAPSLETLDIQHTGRLGNPWPDTPINHDIDSIRGLYHRPPPIGLQSDHLGIDRN</sequence>
<name>A0A8H8CFE8_PSICU</name>
<organism evidence="1">
    <name type="scientific">Psilocybe cubensis</name>
    <name type="common">Psychedelic mushroom</name>
    <name type="synonym">Stropharia cubensis</name>
    <dbReference type="NCBI Taxonomy" id="181762"/>
    <lineage>
        <taxon>Eukaryota</taxon>
        <taxon>Fungi</taxon>
        <taxon>Dikarya</taxon>
        <taxon>Basidiomycota</taxon>
        <taxon>Agaricomycotina</taxon>
        <taxon>Agaricomycetes</taxon>
        <taxon>Agaricomycetidae</taxon>
        <taxon>Agaricales</taxon>
        <taxon>Agaricineae</taxon>
        <taxon>Strophariaceae</taxon>
        <taxon>Psilocybe</taxon>
    </lineage>
</organism>
<dbReference type="EMBL" id="JAFIQS010000014">
    <property type="protein sequence ID" value="KAG5163581.1"/>
    <property type="molecule type" value="Genomic_DNA"/>
</dbReference>
<evidence type="ECO:0008006" key="2">
    <source>
        <dbReference type="Google" id="ProtNLM"/>
    </source>
</evidence>
<gene>
    <name evidence="1" type="ORF">JR316_011361</name>
</gene>
<reference evidence="1" key="1">
    <citation type="submission" date="2021-02" db="EMBL/GenBank/DDBJ databases">
        <title>Psilocybe cubensis genome.</title>
        <authorList>
            <person name="Mckernan K.J."/>
            <person name="Crawford S."/>
            <person name="Trippe A."/>
            <person name="Kane L.T."/>
            <person name="Mclaughlin S."/>
        </authorList>
    </citation>
    <scope>NUCLEOTIDE SEQUENCE [LARGE SCALE GENOMIC DNA]</scope>
    <source>
        <strain evidence="1">MGC-MH-2018</strain>
    </source>
</reference>
<accession>A0A8H8CFE8</accession>
<evidence type="ECO:0000313" key="1">
    <source>
        <dbReference type="EMBL" id="KAG5163581.1"/>
    </source>
</evidence>
<comment type="caution">
    <text evidence="1">The sequence shown here is derived from an EMBL/GenBank/DDBJ whole genome shotgun (WGS) entry which is preliminary data.</text>
</comment>
<proteinExistence type="predicted"/>
<dbReference type="OrthoDB" id="3069558at2759"/>